<sequence>MPSRRAVLGGCAGLLASLAGCSLPALPGEEPHPTREWLYAPGRFADDWRRYRVVNRTPVLWDDHREWLDDQRVADAIGTHRPYYGPFGVETRDVDWQLRVGGVDRSLPRLCVSAAAFNRGRLEDAMNATTEERVDDYQTMAMYRTPDHDRAFAAGGDYLVDCQYDGPDDPATALRTCIDTQTGSVDRFTTTSEHCRLLADALADDAEFAFDVFDAPSNGVVGRGWRRLFDEETTHLTAVVLFADEASAAEASVRDSVSLPSWRPDRETSVDVDGRLGVVIASRPTETVRLDAPPFQFA</sequence>
<evidence type="ECO:0008006" key="3">
    <source>
        <dbReference type="Google" id="ProtNLM"/>
    </source>
</evidence>
<dbReference type="RefSeq" id="WP_247413551.1">
    <property type="nucleotide sequence ID" value="NZ_JALLGW010000001.1"/>
</dbReference>
<comment type="caution">
    <text evidence="1">The sequence shown here is derived from an EMBL/GenBank/DDBJ whole genome shotgun (WGS) entry which is preliminary data.</text>
</comment>
<keyword evidence="2" id="KW-1185">Reference proteome</keyword>
<evidence type="ECO:0000313" key="2">
    <source>
        <dbReference type="Proteomes" id="UP001596099"/>
    </source>
</evidence>
<gene>
    <name evidence="1" type="ORF">ACFPYI_04670</name>
</gene>
<evidence type="ECO:0000313" key="1">
    <source>
        <dbReference type="EMBL" id="MFC5970619.1"/>
    </source>
</evidence>
<name>A0ABD5RJW8_9EURY</name>
<protein>
    <recommendedName>
        <fullName evidence="3">Tat pathway signal protein</fullName>
    </recommendedName>
</protein>
<dbReference type="AlphaFoldDB" id="A0ABD5RJW8"/>
<dbReference type="EMBL" id="JBHSQH010000001">
    <property type="protein sequence ID" value="MFC5970619.1"/>
    <property type="molecule type" value="Genomic_DNA"/>
</dbReference>
<reference evidence="1 2" key="1">
    <citation type="journal article" date="2019" name="Int. J. Syst. Evol. Microbiol.">
        <title>The Global Catalogue of Microorganisms (GCM) 10K type strain sequencing project: providing services to taxonomists for standard genome sequencing and annotation.</title>
        <authorList>
            <consortium name="The Broad Institute Genomics Platform"/>
            <consortium name="The Broad Institute Genome Sequencing Center for Infectious Disease"/>
            <person name="Wu L."/>
            <person name="Ma J."/>
        </authorList>
    </citation>
    <scope>NUCLEOTIDE SEQUENCE [LARGE SCALE GENOMIC DNA]</scope>
    <source>
        <strain evidence="1 2">CGMCC 1.12543</strain>
    </source>
</reference>
<dbReference type="PROSITE" id="PS51257">
    <property type="entry name" value="PROKAR_LIPOPROTEIN"/>
    <property type="match status" value="1"/>
</dbReference>
<accession>A0ABD5RJW8</accession>
<dbReference type="Proteomes" id="UP001596099">
    <property type="component" value="Unassembled WGS sequence"/>
</dbReference>
<proteinExistence type="predicted"/>
<organism evidence="1 2">
    <name type="scientific">Halomarina salina</name>
    <dbReference type="NCBI Taxonomy" id="1872699"/>
    <lineage>
        <taxon>Archaea</taxon>
        <taxon>Methanobacteriati</taxon>
        <taxon>Methanobacteriota</taxon>
        <taxon>Stenosarchaea group</taxon>
        <taxon>Halobacteria</taxon>
        <taxon>Halobacteriales</taxon>
        <taxon>Natronomonadaceae</taxon>
        <taxon>Halomarina</taxon>
    </lineage>
</organism>